<accession>A0ABS2PKA0</accession>
<gene>
    <name evidence="1" type="ORF">JOC31_000673</name>
</gene>
<evidence type="ECO:0000313" key="1">
    <source>
        <dbReference type="EMBL" id="MBM7635859.1"/>
    </source>
</evidence>
<dbReference type="EMBL" id="JAFBEI010000010">
    <property type="protein sequence ID" value="MBM7635859.1"/>
    <property type="molecule type" value="Genomic_DNA"/>
</dbReference>
<organism evidence="1 2">
    <name type="scientific">Streptococcus saliviloxodontae</name>
    <dbReference type="NCBI Taxonomy" id="1349416"/>
    <lineage>
        <taxon>Bacteria</taxon>
        <taxon>Bacillati</taxon>
        <taxon>Bacillota</taxon>
        <taxon>Bacilli</taxon>
        <taxon>Lactobacillales</taxon>
        <taxon>Streptococcaceae</taxon>
        <taxon>Streptococcus</taxon>
    </lineage>
</organism>
<sequence>MENIIETVEKFLEYSDQKLEDLSKKNQDLREEEPIYK</sequence>
<dbReference type="InterPro" id="IPR049819">
    <property type="entry name" value="SP_0009-like"/>
</dbReference>
<protein>
    <recommendedName>
        <fullName evidence="3">Recombinase</fullName>
    </recommendedName>
</protein>
<evidence type="ECO:0000313" key="2">
    <source>
        <dbReference type="Proteomes" id="UP000809081"/>
    </source>
</evidence>
<keyword evidence="2" id="KW-1185">Reference proteome</keyword>
<dbReference type="Proteomes" id="UP000809081">
    <property type="component" value="Unassembled WGS sequence"/>
</dbReference>
<reference evidence="1 2" key="1">
    <citation type="submission" date="2021-01" db="EMBL/GenBank/DDBJ databases">
        <title>Genomic Encyclopedia of Type Strains, Phase IV (KMG-IV): sequencing the most valuable type-strain genomes for metagenomic binning, comparative biology and taxonomic classification.</title>
        <authorList>
            <person name="Goeker M."/>
        </authorList>
    </citation>
    <scope>NUCLEOTIDE SEQUENCE [LARGE SCALE GENOMIC DNA]</scope>
    <source>
        <strain evidence="1 2">DSM 27513</strain>
    </source>
</reference>
<comment type="caution">
    <text evidence="1">The sequence shown here is derived from an EMBL/GenBank/DDBJ whole genome shotgun (WGS) entry which is preliminary data.</text>
</comment>
<dbReference type="NCBIfam" id="NF040896">
    <property type="entry name" value="SP_0009_fam"/>
    <property type="match status" value="1"/>
</dbReference>
<proteinExistence type="predicted"/>
<name>A0ABS2PKA0_9STRE</name>
<dbReference type="RefSeq" id="WP_205016774.1">
    <property type="nucleotide sequence ID" value="NZ_JAFBEI010000010.1"/>
</dbReference>
<evidence type="ECO:0008006" key="3">
    <source>
        <dbReference type="Google" id="ProtNLM"/>
    </source>
</evidence>